<keyword evidence="3" id="KW-1185">Reference proteome</keyword>
<feature type="compositionally biased region" description="Basic and acidic residues" evidence="1">
    <location>
        <begin position="8"/>
        <end position="23"/>
    </location>
</feature>
<organism evidence="2 3">
    <name type="scientific">Ajellomyces capsulatus (strain G186AR / H82 / ATCC MYA-2454 / RMSCC 2432)</name>
    <name type="common">Darling's disease fungus</name>
    <name type="synonym">Histoplasma capsulatum</name>
    <dbReference type="NCBI Taxonomy" id="447093"/>
    <lineage>
        <taxon>Eukaryota</taxon>
        <taxon>Fungi</taxon>
        <taxon>Dikarya</taxon>
        <taxon>Ascomycota</taxon>
        <taxon>Pezizomycotina</taxon>
        <taxon>Eurotiomycetes</taxon>
        <taxon>Eurotiomycetidae</taxon>
        <taxon>Onygenales</taxon>
        <taxon>Ajellomycetaceae</taxon>
        <taxon>Histoplasma</taxon>
    </lineage>
</organism>
<name>C0NNM7_AJECG</name>
<dbReference type="EMBL" id="GG663368">
    <property type="protein sequence ID" value="EEH06537.1"/>
    <property type="molecule type" value="Genomic_DNA"/>
</dbReference>
<dbReference type="HOGENOM" id="CLU_1481568_0_0_1"/>
<dbReference type="AlphaFoldDB" id="C0NNM7"/>
<dbReference type="GeneID" id="69037773"/>
<dbReference type="RefSeq" id="XP_045287018.1">
    <property type="nucleotide sequence ID" value="XM_045431806.1"/>
</dbReference>
<accession>C0NNM7</accession>
<evidence type="ECO:0000313" key="3">
    <source>
        <dbReference type="Proteomes" id="UP000001631"/>
    </source>
</evidence>
<dbReference type="Proteomes" id="UP000001631">
    <property type="component" value="Unassembled WGS sequence"/>
</dbReference>
<gene>
    <name evidence="2" type="ORF">HCBG_04757</name>
</gene>
<evidence type="ECO:0000313" key="2">
    <source>
        <dbReference type="EMBL" id="EEH06537.1"/>
    </source>
</evidence>
<feature type="region of interest" description="Disordered" evidence="1">
    <location>
        <begin position="1"/>
        <end position="31"/>
    </location>
</feature>
<evidence type="ECO:0000256" key="1">
    <source>
        <dbReference type="SAM" id="MobiDB-lite"/>
    </source>
</evidence>
<dbReference type="InParanoid" id="C0NNM7"/>
<sequence length="182" mass="20629">MPEVCGKQNERTELGGLEQRKQQEQPARTRHSDAAFRALLQPVSGIILAAPGKNPPYSSTPPGLLPKENGDIEPAWATSFRLRKVTKWLGEGFVCGIIVKENKHGHQHIVRGLRHQRNLGVMDRHCHCDRLHTIENKHHKQLAAWMSNRSSDRNNNVPLALASCYKLRTSRKKDSPSTYYLL</sequence>
<proteinExistence type="predicted"/>
<protein>
    <submittedName>
        <fullName evidence="2">Uncharacterized protein</fullName>
    </submittedName>
</protein>
<reference evidence="2" key="1">
    <citation type="submission" date="2009-02" db="EMBL/GenBank/DDBJ databases">
        <title>The Genome Sequence of Ajellomyces capsulatus strain G186AR.</title>
        <authorList>
            <consortium name="The Broad Institute Genome Sequencing Platform"/>
            <person name="Champion M."/>
            <person name="Cuomo C."/>
            <person name="Ma L.-J."/>
            <person name="Henn M.R."/>
            <person name="Sil A."/>
            <person name="Goldman B."/>
            <person name="Young S.K."/>
            <person name="Kodira C.D."/>
            <person name="Zeng Q."/>
            <person name="Koehrsen M."/>
            <person name="Alvarado L."/>
            <person name="Berlin A."/>
            <person name="Borenstein D."/>
            <person name="Chen Z."/>
            <person name="Engels R."/>
            <person name="Freedman E."/>
            <person name="Gellesch M."/>
            <person name="Goldberg J."/>
            <person name="Griggs A."/>
            <person name="Gujja S."/>
            <person name="Heiman D."/>
            <person name="Hepburn T."/>
            <person name="Howarth C."/>
            <person name="Jen D."/>
            <person name="Larson L."/>
            <person name="Lewis B."/>
            <person name="Mehta T."/>
            <person name="Park D."/>
            <person name="Pearson M."/>
            <person name="Roberts A."/>
            <person name="Saif S."/>
            <person name="Shea T."/>
            <person name="Shenoy N."/>
            <person name="Sisk P."/>
            <person name="Stolte C."/>
            <person name="Sykes S."/>
            <person name="Walk T."/>
            <person name="White J."/>
            <person name="Yandava C."/>
            <person name="Klein B."/>
            <person name="McEwen J.G."/>
            <person name="Puccia R."/>
            <person name="Goldman G.H."/>
            <person name="Felipe M.S."/>
            <person name="Nino-Vega G."/>
            <person name="San-Blas G."/>
            <person name="Taylor J."/>
            <person name="Mendoza L."/>
            <person name="Galagan J."/>
            <person name="Nusbaum C."/>
            <person name="Birren B."/>
        </authorList>
    </citation>
    <scope>NUCLEOTIDE SEQUENCE</scope>
    <source>
        <strain evidence="2">G186AR</strain>
    </source>
</reference>